<dbReference type="GeneID" id="25733566"/>
<evidence type="ECO:0000256" key="2">
    <source>
        <dbReference type="SAM" id="MobiDB-lite"/>
    </source>
</evidence>
<evidence type="ECO:0000313" key="5">
    <source>
        <dbReference type="Proteomes" id="UP000054498"/>
    </source>
</evidence>
<sequence>MADLASKTQAQHMVMDTLALAVCSGANYLLRHHEARRRLLPLLAFPLFSLADITFIYHELKAVQLRTLNRERAELVAEGWVERGQVPTFADVSARERLFLPPRVRGNLLPLRILPLERVAAGPCELQRLMRRHRGDAYMLAVKRPERLPAPLAAADWLWGRYCTAPHVRVALAERATPQDVGTAILHAAYLRRCVADALDRRRAHCGGDGSGSGGGGDNSGGDAGAGSQRAGTHDAGLLSEEEMERCVEESRRLARRHGRRFFADTAAAGWKTRRLLLSPLERAGYALQ</sequence>
<dbReference type="RefSeq" id="XP_013891120.1">
    <property type="nucleotide sequence ID" value="XM_014035666.1"/>
</dbReference>
<feature type="compositionally biased region" description="Gly residues" evidence="2">
    <location>
        <begin position="207"/>
        <end position="225"/>
    </location>
</feature>
<evidence type="ECO:0000313" key="4">
    <source>
        <dbReference type="EMBL" id="KIY92100.1"/>
    </source>
</evidence>
<dbReference type="PANTHER" id="PTHR12770">
    <property type="entry name" value="RUS1 FAMILY PROTEIN C16ORF58"/>
    <property type="match status" value="1"/>
</dbReference>
<dbReference type="OrthoDB" id="364779at2759"/>
<dbReference type="InterPro" id="IPR006968">
    <property type="entry name" value="RUS_fam"/>
</dbReference>
<reference evidence="4 5" key="1">
    <citation type="journal article" date="2013" name="BMC Genomics">
        <title>Reconstruction of the lipid metabolism for the microalga Monoraphidium neglectum from its genome sequence reveals characteristics suitable for biofuel production.</title>
        <authorList>
            <person name="Bogen C."/>
            <person name="Al-Dilaimi A."/>
            <person name="Albersmeier A."/>
            <person name="Wichmann J."/>
            <person name="Grundmann M."/>
            <person name="Rupp O."/>
            <person name="Lauersen K.J."/>
            <person name="Blifernez-Klassen O."/>
            <person name="Kalinowski J."/>
            <person name="Goesmann A."/>
            <person name="Mussgnug J.H."/>
            <person name="Kruse O."/>
        </authorList>
    </citation>
    <scope>NUCLEOTIDE SEQUENCE [LARGE SCALE GENOMIC DNA]</scope>
    <source>
        <strain evidence="4 5">SAG 48.87</strain>
    </source>
</reference>
<dbReference type="EMBL" id="KK105954">
    <property type="protein sequence ID" value="KIY92100.1"/>
    <property type="molecule type" value="Genomic_DNA"/>
</dbReference>
<feature type="domain" description="Protein root UVB sensitive/RUS" evidence="3">
    <location>
        <begin position="1"/>
        <end position="83"/>
    </location>
</feature>
<organism evidence="4 5">
    <name type="scientific">Monoraphidium neglectum</name>
    <dbReference type="NCBI Taxonomy" id="145388"/>
    <lineage>
        <taxon>Eukaryota</taxon>
        <taxon>Viridiplantae</taxon>
        <taxon>Chlorophyta</taxon>
        <taxon>core chlorophytes</taxon>
        <taxon>Chlorophyceae</taxon>
        <taxon>CS clade</taxon>
        <taxon>Sphaeropleales</taxon>
        <taxon>Selenastraceae</taxon>
        <taxon>Monoraphidium</taxon>
    </lineage>
</organism>
<name>A0A0D2M9Q0_9CHLO</name>
<keyword evidence="5" id="KW-1185">Reference proteome</keyword>
<feature type="region of interest" description="Disordered" evidence="2">
    <location>
        <begin position="206"/>
        <end position="242"/>
    </location>
</feature>
<evidence type="ECO:0000256" key="1">
    <source>
        <dbReference type="ARBA" id="ARBA00007558"/>
    </source>
</evidence>
<comment type="similarity">
    <text evidence="1">Belongs to the RUS1 family.</text>
</comment>
<accession>A0A0D2M9Q0</accession>
<dbReference type="PANTHER" id="PTHR12770:SF29">
    <property type="entry name" value="PROTEIN ROOT UVB SENSITIVE 4"/>
    <property type="match status" value="1"/>
</dbReference>
<protein>
    <recommendedName>
        <fullName evidence="3">Protein root UVB sensitive/RUS domain-containing protein</fullName>
    </recommendedName>
</protein>
<dbReference type="InterPro" id="IPR054549">
    <property type="entry name" value="UVB_sens_RUS_dom"/>
</dbReference>
<gene>
    <name evidence="4" type="ORF">MNEG_15863</name>
</gene>
<dbReference type="Pfam" id="PF04884">
    <property type="entry name" value="UVB_sens_prot"/>
    <property type="match status" value="1"/>
</dbReference>
<dbReference type="KEGG" id="mng:MNEG_15863"/>
<evidence type="ECO:0000259" key="3">
    <source>
        <dbReference type="Pfam" id="PF04884"/>
    </source>
</evidence>
<dbReference type="Proteomes" id="UP000054498">
    <property type="component" value="Unassembled WGS sequence"/>
</dbReference>
<proteinExistence type="inferred from homology"/>
<dbReference type="AlphaFoldDB" id="A0A0D2M9Q0"/>